<accession>A0AA86S9P0</accession>
<dbReference type="PANTHER" id="PTHR33052">
    <property type="entry name" value="DUF4228 DOMAIN PROTEIN-RELATED"/>
    <property type="match status" value="1"/>
</dbReference>
<feature type="compositionally biased region" description="Basic residues" evidence="1">
    <location>
        <begin position="235"/>
        <end position="245"/>
    </location>
</feature>
<feature type="compositionally biased region" description="Basic residues" evidence="1">
    <location>
        <begin position="17"/>
        <end position="27"/>
    </location>
</feature>
<keyword evidence="3" id="KW-1185">Reference proteome</keyword>
<dbReference type="Proteomes" id="UP001189624">
    <property type="component" value="Chromosome 3"/>
</dbReference>
<dbReference type="InterPro" id="IPR025322">
    <property type="entry name" value="PADRE_dom"/>
</dbReference>
<feature type="compositionally biased region" description="Polar residues" evidence="1">
    <location>
        <begin position="184"/>
        <end position="206"/>
    </location>
</feature>
<dbReference type="Gramene" id="rna-AYBTSS11_LOCUS9580">
    <property type="protein sequence ID" value="CAJ1940207.1"/>
    <property type="gene ID" value="gene-AYBTSS11_LOCUS9580"/>
</dbReference>
<dbReference type="AlphaFoldDB" id="A0AA86S9P0"/>
<feature type="region of interest" description="Disordered" evidence="1">
    <location>
        <begin position="1"/>
        <end position="32"/>
    </location>
</feature>
<proteinExistence type="predicted"/>
<protein>
    <submittedName>
        <fullName evidence="2">Uncharacterized protein</fullName>
    </submittedName>
</protein>
<evidence type="ECO:0000313" key="3">
    <source>
        <dbReference type="Proteomes" id="UP001189624"/>
    </source>
</evidence>
<sequence length="274" mass="30817">MLKRVVHSLGLVEHREKGSRRKNHQRRPSPELYSQSKEFVVKITHAGGHQELYRHAVPASKLMTKYPGMCVARPEVFKVPHQSVLWREEILVPGHKYILISFRDVEKLKRKIIEEEKSKEGNNNGVVLETKTRSPKDRVQVPNGVAGHETLDTWINSGNSPKETGKMKEPNGVAGQGVLERRTNLSPKGQGSNSAVKETVDTNMDGSINEGGAEDSFYSAKDFYVRKEKSTTPRPSRRKGIKGKKPFVAPLPKLRPYRSLGWQPSLPTVKELSP</sequence>
<gene>
    <name evidence="2" type="ORF">AYBTSS11_LOCUS9580</name>
</gene>
<feature type="compositionally biased region" description="Polar residues" evidence="1">
    <location>
        <begin position="153"/>
        <end position="162"/>
    </location>
</feature>
<feature type="region of interest" description="Disordered" evidence="1">
    <location>
        <begin position="149"/>
        <end position="274"/>
    </location>
</feature>
<evidence type="ECO:0000313" key="2">
    <source>
        <dbReference type="EMBL" id="CAJ1940207.1"/>
    </source>
</evidence>
<dbReference type="EMBL" id="OY731400">
    <property type="protein sequence ID" value="CAJ1940207.1"/>
    <property type="molecule type" value="Genomic_DNA"/>
</dbReference>
<name>A0AA86S9P0_9FABA</name>
<organism evidence="2 3">
    <name type="scientific">Sphenostylis stenocarpa</name>
    <dbReference type="NCBI Taxonomy" id="92480"/>
    <lineage>
        <taxon>Eukaryota</taxon>
        <taxon>Viridiplantae</taxon>
        <taxon>Streptophyta</taxon>
        <taxon>Embryophyta</taxon>
        <taxon>Tracheophyta</taxon>
        <taxon>Spermatophyta</taxon>
        <taxon>Magnoliopsida</taxon>
        <taxon>eudicotyledons</taxon>
        <taxon>Gunneridae</taxon>
        <taxon>Pentapetalae</taxon>
        <taxon>rosids</taxon>
        <taxon>fabids</taxon>
        <taxon>Fabales</taxon>
        <taxon>Fabaceae</taxon>
        <taxon>Papilionoideae</taxon>
        <taxon>50 kb inversion clade</taxon>
        <taxon>NPAAA clade</taxon>
        <taxon>indigoferoid/millettioid clade</taxon>
        <taxon>Phaseoleae</taxon>
        <taxon>Sphenostylis</taxon>
    </lineage>
</organism>
<evidence type="ECO:0000256" key="1">
    <source>
        <dbReference type="SAM" id="MobiDB-lite"/>
    </source>
</evidence>
<dbReference type="Pfam" id="PF14009">
    <property type="entry name" value="PADRE"/>
    <property type="match status" value="1"/>
</dbReference>
<reference evidence="2" key="1">
    <citation type="submission" date="2023-10" db="EMBL/GenBank/DDBJ databases">
        <authorList>
            <person name="Domelevo Entfellner J.-B."/>
        </authorList>
    </citation>
    <scope>NUCLEOTIDE SEQUENCE</scope>
</reference>